<dbReference type="GO" id="GO:0006096">
    <property type="term" value="P:glycolytic process"/>
    <property type="evidence" value="ECO:0007669"/>
    <property type="project" value="UniProtKB-UniRule"/>
</dbReference>
<keyword evidence="6 8" id="KW-0324">Glycolysis</keyword>
<accession>A0A432YVJ4</accession>
<evidence type="ECO:0000256" key="1">
    <source>
        <dbReference type="ARBA" id="ARBA00004680"/>
    </source>
</evidence>
<dbReference type="RefSeq" id="WP_058579414.1">
    <property type="nucleotide sequence ID" value="NZ_JBHUMT010000016.1"/>
</dbReference>
<comment type="pathway">
    <text evidence="2">Carbohydrate metabolism; erythritol degradation.</text>
</comment>
<dbReference type="PROSITE" id="PS51440">
    <property type="entry name" value="TIM_2"/>
    <property type="match status" value="1"/>
</dbReference>
<keyword evidence="5 8" id="KW-0963">Cytoplasm</keyword>
<dbReference type="EC" id="5.3.1.1" evidence="8 9"/>
<comment type="pathway">
    <text evidence="8 9">Carbohydrate biosynthesis; gluconeogenesis.</text>
</comment>
<dbReference type="InterPro" id="IPR022896">
    <property type="entry name" value="TrioseP_Isoase_bac/euk"/>
</dbReference>
<dbReference type="PROSITE" id="PS00171">
    <property type="entry name" value="TIM_1"/>
    <property type="match status" value="1"/>
</dbReference>
<sequence>MPNASLVIANWKMNGNKALAKEMVTSLRDNQEQFRAVDVVVCPPFTLISDLTRECYYDDIAVGAQTVSEHESGAYTGEVSTSQLKEAGVSYVLVGHSERRQLFAESDEQINQKVKATLSANLKAVLCVGENKSQRDAGETWDVVSQQVKNALQGIAPESTGKIIVAYEPVWAIGTGETATPEQAQEVHEKLRALVVELFGEIGNKLPLLYGGSVKPGNAKELFSQKDIDGGLIGGASLKTDDFLSICQAAQG</sequence>
<feature type="active site" description="Proton acceptor" evidence="8">
    <location>
        <position position="168"/>
    </location>
</feature>
<organism evidence="10 11">
    <name type="scientific">Idiomarina piscisalsi</name>
    <dbReference type="NCBI Taxonomy" id="1096243"/>
    <lineage>
        <taxon>Bacteria</taxon>
        <taxon>Pseudomonadati</taxon>
        <taxon>Pseudomonadota</taxon>
        <taxon>Gammaproteobacteria</taxon>
        <taxon>Alteromonadales</taxon>
        <taxon>Idiomarinaceae</taxon>
        <taxon>Idiomarina</taxon>
    </lineage>
</organism>
<feature type="binding site" evidence="8">
    <location>
        <position position="213"/>
    </location>
    <ligand>
        <name>substrate</name>
    </ligand>
</feature>
<feature type="binding site" evidence="8">
    <location>
        <begin position="234"/>
        <end position="235"/>
    </location>
    <ligand>
        <name>substrate</name>
    </ligand>
</feature>
<dbReference type="UniPathway" id="UPA00109">
    <property type="reaction ID" value="UER00189"/>
</dbReference>
<evidence type="ECO:0000256" key="2">
    <source>
        <dbReference type="ARBA" id="ARBA00004939"/>
    </source>
</evidence>
<dbReference type="Gene3D" id="3.20.20.70">
    <property type="entry name" value="Aldolase class I"/>
    <property type="match status" value="1"/>
</dbReference>
<comment type="pathway">
    <text evidence="1 8 9">Carbohydrate degradation; glycolysis; D-glyceraldehyde 3-phosphate from glycerone phosphate: step 1/1.</text>
</comment>
<dbReference type="EMBL" id="PIQA01000001">
    <property type="protein sequence ID" value="RUO67327.1"/>
    <property type="molecule type" value="Genomic_DNA"/>
</dbReference>
<evidence type="ECO:0000256" key="6">
    <source>
        <dbReference type="ARBA" id="ARBA00023152"/>
    </source>
</evidence>
<dbReference type="FunFam" id="3.20.20.70:FF:000016">
    <property type="entry name" value="Triosephosphate isomerase"/>
    <property type="match status" value="1"/>
</dbReference>
<dbReference type="AlphaFoldDB" id="A0A432YVJ4"/>
<comment type="caution">
    <text evidence="10">The sequence shown here is derived from an EMBL/GenBank/DDBJ whole genome shotgun (WGS) entry which is preliminary data.</text>
</comment>
<dbReference type="InterPro" id="IPR013785">
    <property type="entry name" value="Aldolase_TIM"/>
</dbReference>
<evidence type="ECO:0000256" key="3">
    <source>
        <dbReference type="ARBA" id="ARBA00007422"/>
    </source>
</evidence>
<dbReference type="GO" id="GO:0019563">
    <property type="term" value="P:glycerol catabolic process"/>
    <property type="evidence" value="ECO:0007669"/>
    <property type="project" value="TreeGrafter"/>
</dbReference>
<dbReference type="InterPro" id="IPR020861">
    <property type="entry name" value="Triosephosphate_isomerase_AS"/>
</dbReference>
<gene>
    <name evidence="8" type="primary">tpiA</name>
    <name evidence="10" type="ORF">CWI73_00180</name>
</gene>
<feature type="binding site" evidence="8">
    <location>
        <begin position="10"/>
        <end position="12"/>
    </location>
    <ligand>
        <name>substrate</name>
    </ligand>
</feature>
<evidence type="ECO:0000256" key="4">
    <source>
        <dbReference type="ARBA" id="ARBA00022432"/>
    </source>
</evidence>
<evidence type="ECO:0000256" key="5">
    <source>
        <dbReference type="ARBA" id="ARBA00022490"/>
    </source>
</evidence>
<evidence type="ECO:0000256" key="8">
    <source>
        <dbReference type="HAMAP-Rule" id="MF_00147"/>
    </source>
</evidence>
<keyword evidence="4 8" id="KW-0312">Gluconeogenesis</keyword>
<dbReference type="Pfam" id="PF00121">
    <property type="entry name" value="TIM"/>
    <property type="match status" value="1"/>
</dbReference>
<evidence type="ECO:0000256" key="9">
    <source>
        <dbReference type="RuleBase" id="RU363013"/>
    </source>
</evidence>
<dbReference type="InterPro" id="IPR035990">
    <property type="entry name" value="TIM_sf"/>
</dbReference>
<dbReference type="SUPFAM" id="SSF51351">
    <property type="entry name" value="Triosephosphate isomerase (TIM)"/>
    <property type="match status" value="1"/>
</dbReference>
<dbReference type="HAMAP" id="MF_00147_B">
    <property type="entry name" value="TIM_B"/>
    <property type="match status" value="1"/>
</dbReference>
<reference evidence="10 11" key="1">
    <citation type="journal article" date="2011" name="Front. Microbiol.">
        <title>Genomic signatures of strain selection and enhancement in Bacillus atrophaeus var. globigii, a historical biowarfare simulant.</title>
        <authorList>
            <person name="Gibbons H.S."/>
            <person name="Broomall S.M."/>
            <person name="McNew L.A."/>
            <person name="Daligault H."/>
            <person name="Chapman C."/>
            <person name="Bruce D."/>
            <person name="Karavis M."/>
            <person name="Krepps M."/>
            <person name="McGregor P.A."/>
            <person name="Hong C."/>
            <person name="Park K.H."/>
            <person name="Akmal A."/>
            <person name="Feldman A."/>
            <person name="Lin J.S."/>
            <person name="Chang W.E."/>
            <person name="Higgs B.W."/>
            <person name="Demirev P."/>
            <person name="Lindquist J."/>
            <person name="Liem A."/>
            <person name="Fochler E."/>
            <person name="Read T.D."/>
            <person name="Tapia R."/>
            <person name="Johnson S."/>
            <person name="Bishop-Lilly K.A."/>
            <person name="Detter C."/>
            <person name="Han C."/>
            <person name="Sozhamannan S."/>
            <person name="Rosenzweig C.N."/>
            <person name="Skowronski E.W."/>
        </authorList>
    </citation>
    <scope>NUCLEOTIDE SEQUENCE [LARGE SCALE GENOMIC DNA]</scope>
    <source>
        <strain evidence="10 11">TPS4-2</strain>
    </source>
</reference>
<comment type="catalytic activity">
    <reaction evidence="8 9">
        <text>D-glyceraldehyde 3-phosphate = dihydroxyacetone phosphate</text>
        <dbReference type="Rhea" id="RHEA:18585"/>
        <dbReference type="ChEBI" id="CHEBI:57642"/>
        <dbReference type="ChEBI" id="CHEBI:59776"/>
        <dbReference type="EC" id="5.3.1.1"/>
    </reaction>
</comment>
<dbReference type="GO" id="GO:0006094">
    <property type="term" value="P:gluconeogenesis"/>
    <property type="evidence" value="ECO:0007669"/>
    <property type="project" value="UniProtKB-UniRule"/>
</dbReference>
<comment type="subcellular location">
    <subcellularLocation>
        <location evidence="8 9">Cytoplasm</location>
    </subcellularLocation>
</comment>
<dbReference type="InterPro" id="IPR000652">
    <property type="entry name" value="Triosephosphate_isomerase"/>
</dbReference>
<comment type="subunit">
    <text evidence="8 9">Homodimer.</text>
</comment>
<dbReference type="CDD" id="cd00311">
    <property type="entry name" value="TIM"/>
    <property type="match status" value="1"/>
</dbReference>
<evidence type="ECO:0000313" key="11">
    <source>
        <dbReference type="Proteomes" id="UP000288361"/>
    </source>
</evidence>
<dbReference type="UniPathway" id="UPA00138"/>
<evidence type="ECO:0000313" key="10">
    <source>
        <dbReference type="EMBL" id="RUO67327.1"/>
    </source>
</evidence>
<dbReference type="NCBIfam" id="TIGR00419">
    <property type="entry name" value="tim"/>
    <property type="match status" value="1"/>
</dbReference>
<feature type="binding site" evidence="8">
    <location>
        <position position="174"/>
    </location>
    <ligand>
        <name>substrate</name>
    </ligand>
</feature>
<evidence type="ECO:0000256" key="7">
    <source>
        <dbReference type="ARBA" id="ARBA00023235"/>
    </source>
</evidence>
<comment type="similarity">
    <text evidence="3 8 9">Belongs to the triosephosphate isomerase family.</text>
</comment>
<dbReference type="PANTHER" id="PTHR21139:SF42">
    <property type="entry name" value="TRIOSEPHOSPHATE ISOMERASE"/>
    <property type="match status" value="1"/>
</dbReference>
<comment type="function">
    <text evidence="8">Involved in the gluconeogenesis. Catalyzes stereospecifically the conversion of dihydroxyacetone phosphate (DHAP) to D-glyceraldehyde-3-phosphate (G3P).</text>
</comment>
<protein>
    <recommendedName>
        <fullName evidence="8 9">Triosephosphate isomerase</fullName>
        <shortName evidence="8">TIM</shortName>
        <shortName evidence="8">TPI</shortName>
        <ecNumber evidence="8 9">5.3.1.1</ecNumber>
    </recommendedName>
    <alternativeName>
        <fullName evidence="8">Triose-phosphate isomerase</fullName>
    </alternativeName>
</protein>
<dbReference type="Proteomes" id="UP000288361">
    <property type="component" value="Unassembled WGS sequence"/>
</dbReference>
<dbReference type="PANTHER" id="PTHR21139">
    <property type="entry name" value="TRIOSEPHOSPHATE ISOMERASE"/>
    <property type="match status" value="1"/>
</dbReference>
<dbReference type="GO" id="GO:0005829">
    <property type="term" value="C:cytosol"/>
    <property type="evidence" value="ECO:0007669"/>
    <property type="project" value="TreeGrafter"/>
</dbReference>
<keyword evidence="7 8" id="KW-0413">Isomerase</keyword>
<dbReference type="GO" id="GO:0004807">
    <property type="term" value="F:triose-phosphate isomerase activity"/>
    <property type="evidence" value="ECO:0007669"/>
    <property type="project" value="UniProtKB-UniRule"/>
</dbReference>
<name>A0A432YVJ4_9GAMM</name>
<feature type="active site" description="Electrophile" evidence="8">
    <location>
        <position position="96"/>
    </location>
</feature>
<dbReference type="GO" id="GO:0046166">
    <property type="term" value="P:glyceraldehyde-3-phosphate biosynthetic process"/>
    <property type="evidence" value="ECO:0007669"/>
    <property type="project" value="TreeGrafter"/>
</dbReference>
<proteinExistence type="inferred from homology"/>